<dbReference type="AlphaFoldDB" id="A0A0G3HJ13"/>
<reference evidence="2" key="2">
    <citation type="submission" date="2015-05" db="EMBL/GenBank/DDBJ databases">
        <title>Complete genome sequence of Corynebacterium uterequi DSM 45634, isolated from the uterus of a maiden mare.</title>
        <authorList>
            <person name="Ruckert C."/>
            <person name="Albersmeier A."/>
            <person name="Winkler A."/>
            <person name="Tauch A."/>
        </authorList>
    </citation>
    <scope>NUCLEOTIDE SEQUENCE [LARGE SCALE GENOMIC DNA]</scope>
    <source>
        <strain evidence="2">DSM 45634</strain>
    </source>
</reference>
<sequence>MTLLRFSDTTILRSRLAIDRNRFSASPATTLDAPATSAALTQARALWDDHVRGYAGSASTLLTDLHTVLTRAHDVDDALAAALKGAL</sequence>
<dbReference type="Proteomes" id="UP000035548">
    <property type="component" value="Chromosome"/>
</dbReference>
<dbReference type="STRING" id="1072256.CUTER_09875"/>
<keyword evidence="2" id="KW-1185">Reference proteome</keyword>
<dbReference type="RefSeq" id="WP_047260255.1">
    <property type="nucleotide sequence ID" value="NZ_CP011546.1"/>
</dbReference>
<name>A0A0G3HJ13_9CORY</name>
<protein>
    <submittedName>
        <fullName evidence="1">Uncharacterized protein</fullName>
    </submittedName>
</protein>
<proteinExistence type="predicted"/>
<dbReference type="KEGG" id="cut:CUTER_09875"/>
<accession>A0A0G3HJ13</accession>
<dbReference type="EMBL" id="CP011546">
    <property type="protein sequence ID" value="AKK11943.1"/>
    <property type="molecule type" value="Genomic_DNA"/>
</dbReference>
<gene>
    <name evidence="1" type="ORF">CUTER_09875</name>
</gene>
<evidence type="ECO:0000313" key="1">
    <source>
        <dbReference type="EMBL" id="AKK11943.1"/>
    </source>
</evidence>
<dbReference type="PATRIC" id="fig|1072256.5.peg.1946"/>
<reference evidence="1 2" key="1">
    <citation type="journal article" date="2015" name="Genome Announc.">
        <title>Virulence Factor Genes Detected in the Complete Genome Sequence of Corynebacterium uterequi DSM 45634, Isolated from the Uterus of a Maiden Mare.</title>
        <authorList>
            <person name="Ruckert C."/>
            <person name="Kriete M."/>
            <person name="Jaenicke S."/>
            <person name="Winkler A."/>
            <person name="Tauch A."/>
        </authorList>
    </citation>
    <scope>NUCLEOTIDE SEQUENCE [LARGE SCALE GENOMIC DNA]</scope>
    <source>
        <strain evidence="1 2">DSM 45634</strain>
    </source>
</reference>
<evidence type="ECO:0000313" key="2">
    <source>
        <dbReference type="Proteomes" id="UP000035548"/>
    </source>
</evidence>
<organism evidence="1 2">
    <name type="scientific">Corynebacterium uterequi</name>
    <dbReference type="NCBI Taxonomy" id="1072256"/>
    <lineage>
        <taxon>Bacteria</taxon>
        <taxon>Bacillati</taxon>
        <taxon>Actinomycetota</taxon>
        <taxon>Actinomycetes</taxon>
        <taxon>Mycobacteriales</taxon>
        <taxon>Corynebacteriaceae</taxon>
        <taxon>Corynebacterium</taxon>
    </lineage>
</organism>